<reference evidence="2 3" key="1">
    <citation type="journal article" date="2015" name="Microbiology (Mosc.)">
        <title>Genomics of the Weissella cibaria species with an examination of its metabolic traits.</title>
        <authorList>
            <person name="Lynch K.M."/>
            <person name="Lucid A."/>
            <person name="Arendt E.K."/>
            <person name="Sleator R.D."/>
            <person name="Lucey B."/>
            <person name="Coffey A."/>
        </authorList>
    </citation>
    <scope>NUCLEOTIDE SEQUENCE [LARGE SCALE GENOMIC DNA]</scope>
    <source>
        <strain evidence="2 3">AB3b</strain>
    </source>
</reference>
<evidence type="ECO:0000256" key="1">
    <source>
        <dbReference type="SAM" id="SignalP"/>
    </source>
</evidence>
<evidence type="ECO:0000313" key="2">
    <source>
        <dbReference type="EMBL" id="KIU24978.1"/>
    </source>
</evidence>
<proteinExistence type="predicted"/>
<protein>
    <submittedName>
        <fullName evidence="2">Uncharacterized protein</fullName>
    </submittedName>
</protein>
<sequence length="37" mass="4072" precursor="true">MKKFFRLAVVGVVFGITLSSQQAFSASVELPQTIKSR</sequence>
<dbReference type="EMBL" id="JWHT01000018">
    <property type="protein sequence ID" value="KIU24978.1"/>
    <property type="molecule type" value="Genomic_DNA"/>
</dbReference>
<comment type="caution">
    <text evidence="2">The sequence shown here is derived from an EMBL/GenBank/DDBJ whole genome shotgun (WGS) entry which is preliminary data.</text>
</comment>
<gene>
    <name evidence="2" type="ORF">ab3b_00814</name>
</gene>
<keyword evidence="1" id="KW-0732">Signal</keyword>
<name>A0A0D1JUR8_9LACO</name>
<organism evidence="2 3">
    <name type="scientific">Weissella cibaria</name>
    <dbReference type="NCBI Taxonomy" id="137591"/>
    <lineage>
        <taxon>Bacteria</taxon>
        <taxon>Bacillati</taxon>
        <taxon>Bacillota</taxon>
        <taxon>Bacilli</taxon>
        <taxon>Lactobacillales</taxon>
        <taxon>Lactobacillaceae</taxon>
        <taxon>Weissella</taxon>
    </lineage>
</organism>
<accession>A0A0D1JUR8</accession>
<feature type="chain" id="PRO_5002242285" evidence="1">
    <location>
        <begin position="26"/>
        <end position="37"/>
    </location>
</feature>
<dbReference type="PATRIC" id="fig|137591.24.peg.796"/>
<feature type="signal peptide" evidence="1">
    <location>
        <begin position="1"/>
        <end position="25"/>
    </location>
</feature>
<dbReference type="AlphaFoldDB" id="A0A0D1JUR8"/>
<evidence type="ECO:0000313" key="3">
    <source>
        <dbReference type="Proteomes" id="UP000032289"/>
    </source>
</evidence>
<dbReference type="Proteomes" id="UP000032289">
    <property type="component" value="Unassembled WGS sequence"/>
</dbReference>